<dbReference type="AlphaFoldDB" id="A0A7V8NQI6"/>
<accession>A0A7V8NQI6</accession>
<dbReference type="InterPro" id="IPR029066">
    <property type="entry name" value="PLP-binding_barrel"/>
</dbReference>
<evidence type="ECO:0000256" key="2">
    <source>
        <dbReference type="ARBA" id="ARBA00023239"/>
    </source>
</evidence>
<keyword evidence="5" id="KW-1185">Reference proteome</keyword>
<dbReference type="SUPFAM" id="SSF51419">
    <property type="entry name" value="PLP-binding barrel"/>
    <property type="match status" value="1"/>
</dbReference>
<dbReference type="SMART" id="SM01119">
    <property type="entry name" value="D-ser_dehydrat"/>
    <property type="match status" value="1"/>
</dbReference>
<evidence type="ECO:0000256" key="1">
    <source>
        <dbReference type="ARBA" id="ARBA00005323"/>
    </source>
</evidence>
<dbReference type="EMBL" id="JACDQQ010001117">
    <property type="protein sequence ID" value="MBA0085610.1"/>
    <property type="molecule type" value="Genomic_DNA"/>
</dbReference>
<dbReference type="Gene3D" id="2.40.37.20">
    <property type="entry name" value="D-serine dehydratase-like domain"/>
    <property type="match status" value="1"/>
</dbReference>
<comment type="similarity">
    <text evidence="1">Belongs to the DSD1 family.</text>
</comment>
<dbReference type="Pfam" id="PF14031">
    <property type="entry name" value="D-ser_dehydrat"/>
    <property type="match status" value="1"/>
</dbReference>
<dbReference type="Pfam" id="PF01168">
    <property type="entry name" value="Ala_racemase_N"/>
    <property type="match status" value="1"/>
</dbReference>
<dbReference type="Gene3D" id="3.20.20.10">
    <property type="entry name" value="Alanine racemase"/>
    <property type="match status" value="1"/>
</dbReference>
<dbReference type="GO" id="GO:0008721">
    <property type="term" value="F:D-serine ammonia-lyase activity"/>
    <property type="evidence" value="ECO:0007669"/>
    <property type="project" value="TreeGrafter"/>
</dbReference>
<organism evidence="4 5">
    <name type="scientific">Candidatus Acidiferrum panamense</name>
    <dbReference type="NCBI Taxonomy" id="2741543"/>
    <lineage>
        <taxon>Bacteria</taxon>
        <taxon>Pseudomonadati</taxon>
        <taxon>Acidobacteriota</taxon>
        <taxon>Terriglobia</taxon>
        <taxon>Candidatus Acidiferrales</taxon>
        <taxon>Candidatus Acidiferrum</taxon>
    </lineage>
</organism>
<evidence type="ECO:0000313" key="5">
    <source>
        <dbReference type="Proteomes" id="UP000567293"/>
    </source>
</evidence>
<dbReference type="Proteomes" id="UP000567293">
    <property type="component" value="Unassembled WGS sequence"/>
</dbReference>
<evidence type="ECO:0000259" key="3">
    <source>
        <dbReference type="SMART" id="SM01119"/>
    </source>
</evidence>
<dbReference type="InterPro" id="IPR026956">
    <property type="entry name" value="D-ser_dehydrat-like_dom"/>
</dbReference>
<proteinExistence type="inferred from homology"/>
<name>A0A7V8NQI6_9BACT</name>
<sequence>MLNEFAWAERYRVRRGDETLTPALVVYPEMIASNIASTLKLLDGDANRWRVHIKTAKLDYTLRMLVESGVSNFKCATTLELLVACRSEARDILLAYPAVGANARRVREIAAAFPDVRISVLAENEEQVEQWRGSPVGVFLDMNPGMDRTGIETSRKDEVLRLVRAVGAVGLEFRGLHYYDGQFGGLEEGERTKAAHAGYDSLLEVVSEIERSGASVPELITAGTPTLPCSLSYQAFRGNRFVHRVSPGTVVYNDATSLAQLPARFAYRPAALVLTRLVSRPRAGVVTCDAGHKAVSADAGVPTCVVLGHPELTPLSPSEEHLPMAVAERASGPRVGEPLYLLPRHVCPTVNNFDCALLVRNGEIRSVERVSARGREEPLLGTRETVASLARQ</sequence>
<dbReference type="InterPro" id="IPR001608">
    <property type="entry name" value="Ala_racemase_N"/>
</dbReference>
<dbReference type="PANTHER" id="PTHR28004:SF2">
    <property type="entry name" value="D-SERINE DEHYDRATASE"/>
    <property type="match status" value="1"/>
</dbReference>
<protein>
    <submittedName>
        <fullName evidence="4">Alanine racemase</fullName>
    </submittedName>
</protein>
<comment type="caution">
    <text evidence="4">The sequence shown here is derived from an EMBL/GenBank/DDBJ whole genome shotgun (WGS) entry which is preliminary data.</text>
</comment>
<dbReference type="PANTHER" id="PTHR28004">
    <property type="entry name" value="ZGC:162816-RELATED"/>
    <property type="match status" value="1"/>
</dbReference>
<dbReference type="GO" id="GO:0036088">
    <property type="term" value="P:D-serine catabolic process"/>
    <property type="evidence" value="ECO:0007669"/>
    <property type="project" value="TreeGrafter"/>
</dbReference>
<gene>
    <name evidence="4" type="ORF">HRJ53_11495</name>
</gene>
<evidence type="ECO:0000313" key="4">
    <source>
        <dbReference type="EMBL" id="MBA0085610.1"/>
    </source>
</evidence>
<dbReference type="InterPro" id="IPR042208">
    <property type="entry name" value="D-ser_dehydrat-like_sf"/>
</dbReference>
<dbReference type="InterPro" id="IPR051466">
    <property type="entry name" value="D-amino_acid_metab_enzyme"/>
</dbReference>
<keyword evidence="2" id="KW-0456">Lyase</keyword>
<reference evidence="4" key="1">
    <citation type="submission" date="2020-06" db="EMBL/GenBank/DDBJ databases">
        <title>Legume-microbial interactions unlock mineral nutrients during tropical forest succession.</title>
        <authorList>
            <person name="Epihov D.Z."/>
        </authorList>
    </citation>
    <scope>NUCLEOTIDE SEQUENCE [LARGE SCALE GENOMIC DNA]</scope>
    <source>
        <strain evidence="4">Pan2503</strain>
    </source>
</reference>
<feature type="domain" description="D-serine dehydratase-like" evidence="3">
    <location>
        <begin position="270"/>
        <end position="360"/>
    </location>
</feature>